<feature type="compositionally biased region" description="Basic residues" evidence="2">
    <location>
        <begin position="272"/>
        <end position="282"/>
    </location>
</feature>
<feature type="region of interest" description="Disordered" evidence="2">
    <location>
        <begin position="155"/>
        <end position="310"/>
    </location>
</feature>
<feature type="compositionally biased region" description="Basic residues" evidence="2">
    <location>
        <begin position="397"/>
        <end position="406"/>
    </location>
</feature>
<dbReference type="AlphaFoldDB" id="A0A9W8MAD3"/>
<dbReference type="OrthoDB" id="10568128at2759"/>
<evidence type="ECO:0000313" key="3">
    <source>
        <dbReference type="EMBL" id="KAJ2924740.1"/>
    </source>
</evidence>
<organism evidence="3 4">
    <name type="scientific">Candolleomyces eurysporus</name>
    <dbReference type="NCBI Taxonomy" id="2828524"/>
    <lineage>
        <taxon>Eukaryota</taxon>
        <taxon>Fungi</taxon>
        <taxon>Dikarya</taxon>
        <taxon>Basidiomycota</taxon>
        <taxon>Agaricomycotina</taxon>
        <taxon>Agaricomycetes</taxon>
        <taxon>Agaricomycetidae</taxon>
        <taxon>Agaricales</taxon>
        <taxon>Agaricineae</taxon>
        <taxon>Psathyrellaceae</taxon>
        <taxon>Candolleomyces</taxon>
    </lineage>
</organism>
<dbReference type="Proteomes" id="UP001140091">
    <property type="component" value="Unassembled WGS sequence"/>
</dbReference>
<evidence type="ECO:0000256" key="2">
    <source>
        <dbReference type="SAM" id="MobiDB-lite"/>
    </source>
</evidence>
<feature type="compositionally biased region" description="Low complexity" evidence="2">
    <location>
        <begin position="355"/>
        <end position="367"/>
    </location>
</feature>
<proteinExistence type="predicted"/>
<dbReference type="EMBL" id="JANBPK010001207">
    <property type="protein sequence ID" value="KAJ2924740.1"/>
    <property type="molecule type" value="Genomic_DNA"/>
</dbReference>
<evidence type="ECO:0000256" key="1">
    <source>
        <dbReference type="SAM" id="Coils"/>
    </source>
</evidence>
<evidence type="ECO:0000313" key="4">
    <source>
        <dbReference type="Proteomes" id="UP001140091"/>
    </source>
</evidence>
<feature type="region of interest" description="Disordered" evidence="2">
    <location>
        <begin position="340"/>
        <end position="406"/>
    </location>
</feature>
<gene>
    <name evidence="3" type="ORF">H1R20_g12351</name>
</gene>
<accession>A0A9W8MAD3</accession>
<feature type="coiled-coil region" evidence="1">
    <location>
        <begin position="24"/>
        <end position="82"/>
    </location>
</feature>
<keyword evidence="1" id="KW-0175">Coiled coil</keyword>
<feature type="non-terminal residue" evidence="3">
    <location>
        <position position="439"/>
    </location>
</feature>
<protein>
    <submittedName>
        <fullName evidence="3">Uncharacterized protein</fullName>
    </submittedName>
</protein>
<keyword evidence="4" id="KW-1185">Reference proteome</keyword>
<reference evidence="3" key="1">
    <citation type="submission" date="2022-06" db="EMBL/GenBank/DDBJ databases">
        <title>Genome Sequence of Candolleomyces eurysporus.</title>
        <authorList>
            <person name="Buettner E."/>
        </authorList>
    </citation>
    <scope>NUCLEOTIDE SEQUENCE</scope>
    <source>
        <strain evidence="3">VTCC 930004</strain>
    </source>
</reference>
<comment type="caution">
    <text evidence="3">The sequence shown here is derived from an EMBL/GenBank/DDBJ whole genome shotgun (WGS) entry which is preliminary data.</text>
</comment>
<sequence>MPVQTRSSEPAITAKINAELRSIDAQHQSLLQERKEELKRLEHEYKSNRKALEGKRRKLELAAEQRREKEEERMRKERIRKLEKKNPAAIPGLVKMVGKAVCTPCKDKKIDCYRAPRQLFQPTVDTAPGVLKDFVRCQSCIDTKLKCRTAISSTAPPVRNTASQSKPRMSTINITTATSLAPTPGRSASGAAAGTKRKHIVYVASEEDESHSDSDSGPAPSSCHSTQISKRRKSDVVPGPPPRPRSLATGRFLPAIKKPTGSKNASQSTPKSHSHSHLHPSHPHSNSSSSSSQSEVPSDPSSSTSVGVASEETLKSILDNMNRNHEATMKFFTQFLGVGDSAHAPPPTFPSVQDTNANSSFTSTTTNQSDHRERGHRGSGSGSGGRQSQKATDTQTRRSKNGKRKVYVKLEDELERRDVIDQLATDYEPEIIVIEDDDD</sequence>
<name>A0A9W8MAD3_9AGAR</name>
<feature type="compositionally biased region" description="Low complexity" evidence="2">
    <location>
        <begin position="283"/>
        <end position="305"/>
    </location>
</feature>
<feature type="compositionally biased region" description="Polar residues" evidence="2">
    <location>
        <begin position="155"/>
        <end position="181"/>
    </location>
</feature>